<dbReference type="Proteomes" id="UP000828605">
    <property type="component" value="Segment"/>
</dbReference>
<dbReference type="EMBL" id="MZ501053">
    <property type="protein sequence ID" value="QXV76523.1"/>
    <property type="molecule type" value="Genomic_DNA"/>
</dbReference>
<keyword evidence="3" id="KW-1185">Reference proteome</keyword>
<accession>A0AAE7VPM8</accession>
<gene>
    <name evidence="2" type="ORF">bas12_0041</name>
</gene>
<sequence>MKDFIIKTVVPFFAGVAVTGFFLWVLSLAGNFNGF</sequence>
<keyword evidence="1" id="KW-0812">Transmembrane</keyword>
<evidence type="ECO:0000313" key="3">
    <source>
        <dbReference type="Proteomes" id="UP000828605"/>
    </source>
</evidence>
<reference evidence="3" key="1">
    <citation type="journal article" date="2021" name="PLoS Biol.">
        <title>Systematic exploration of Escherichia coli phage-host interactions with the BASEL phage collection.</title>
        <authorList>
            <person name="Maffei E."/>
            <person name="Shaidullina A."/>
            <person name="Burkolter M."/>
            <person name="Heyer Y."/>
            <person name="Estermann F."/>
            <person name="Druelle V."/>
            <person name="Sauer P."/>
            <person name="Willi L."/>
            <person name="Michaelis S."/>
            <person name="Hilbi H."/>
            <person name="Thaler D.S."/>
            <person name="Harms A."/>
        </authorList>
    </citation>
    <scope>NUCLEOTIDE SEQUENCE [LARGE SCALE GENOMIC DNA]</scope>
    <source>
        <strain evidence="3">Bas12</strain>
    </source>
</reference>
<proteinExistence type="predicted"/>
<keyword evidence="1" id="KW-1133">Transmembrane helix</keyword>
<name>A0AAE7VPM8_9CAUD</name>
<feature type="transmembrane region" description="Helical" evidence="1">
    <location>
        <begin position="12"/>
        <end position="32"/>
    </location>
</feature>
<organism evidence="2 3">
    <name type="scientific">Escherichia phage BrunoManser</name>
    <dbReference type="NCBI Taxonomy" id="2851976"/>
    <lineage>
        <taxon>Viruses</taxon>
        <taxon>Duplodnaviria</taxon>
        <taxon>Heunggongvirae</taxon>
        <taxon>Uroviricota</taxon>
        <taxon>Caudoviricetes</taxon>
        <taxon>Drexlerviridae</taxon>
        <taxon>Tunavirinae</taxon>
        <taxon>Sertoctavirus</taxon>
        <taxon>Sertoctavirus brunomanser</taxon>
    </lineage>
</organism>
<protein>
    <submittedName>
        <fullName evidence="2">Uncharacterized protein</fullName>
    </submittedName>
</protein>
<evidence type="ECO:0000313" key="2">
    <source>
        <dbReference type="EMBL" id="QXV76523.1"/>
    </source>
</evidence>
<keyword evidence="1" id="KW-0472">Membrane</keyword>
<evidence type="ECO:0000256" key="1">
    <source>
        <dbReference type="SAM" id="Phobius"/>
    </source>
</evidence>